<evidence type="ECO:0000313" key="1">
    <source>
        <dbReference type="EMBL" id="WTZ13950.1"/>
    </source>
</evidence>
<protein>
    <submittedName>
        <fullName evidence="1">Uncharacterized protein</fullName>
    </submittedName>
</protein>
<dbReference type="EMBL" id="CP109546">
    <property type="protein sequence ID" value="WTZ13950.1"/>
    <property type="molecule type" value="Genomic_DNA"/>
</dbReference>
<organism evidence="1">
    <name type="scientific">Streptomyces sp. NBC_01393</name>
    <dbReference type="NCBI Taxonomy" id="2903851"/>
    <lineage>
        <taxon>Bacteria</taxon>
        <taxon>Bacillati</taxon>
        <taxon>Actinomycetota</taxon>
        <taxon>Actinomycetes</taxon>
        <taxon>Kitasatosporales</taxon>
        <taxon>Streptomycetaceae</taxon>
        <taxon>Streptomyces</taxon>
    </lineage>
</organism>
<sequence>MENSSHHIRDVTFTEDASTVHAGTAPRAMATLRNLAIGALKTLGADNIAKTTRAIRDEPQRALPILGITNNPDAHGT</sequence>
<dbReference type="AlphaFoldDB" id="A0AAU3IBW2"/>
<reference evidence="1" key="1">
    <citation type="submission" date="2022-10" db="EMBL/GenBank/DDBJ databases">
        <title>The complete genomes of actinobacterial strains from the NBC collection.</title>
        <authorList>
            <person name="Joergensen T.S."/>
            <person name="Alvarez Arevalo M."/>
            <person name="Sterndorff E.B."/>
            <person name="Faurdal D."/>
            <person name="Vuksanovic O."/>
            <person name="Mourched A.-S."/>
            <person name="Charusanti P."/>
            <person name="Shaw S."/>
            <person name="Blin K."/>
            <person name="Weber T."/>
        </authorList>
    </citation>
    <scope>NUCLEOTIDE SEQUENCE</scope>
    <source>
        <strain evidence="1">NBC_01393</strain>
    </source>
</reference>
<gene>
    <name evidence="1" type="ORF">OG699_41930</name>
</gene>
<proteinExistence type="predicted"/>
<name>A0AAU3IBW2_9ACTN</name>
<accession>A0AAU3IBW2</accession>